<keyword evidence="2" id="KW-1133">Transmembrane helix</keyword>
<dbReference type="Proteomes" id="UP000264820">
    <property type="component" value="Unplaced"/>
</dbReference>
<name>A0A3Q2Z5P6_HIPCM</name>
<dbReference type="SMART" id="SM00209">
    <property type="entry name" value="TSP1"/>
    <property type="match status" value="1"/>
</dbReference>
<evidence type="ECO:0000256" key="2">
    <source>
        <dbReference type="SAM" id="Phobius"/>
    </source>
</evidence>
<feature type="domain" description="THSD1 N-terminal" evidence="4">
    <location>
        <begin position="41"/>
        <end position="134"/>
    </location>
</feature>
<keyword evidence="2" id="KW-0472">Membrane</keyword>
<dbReference type="Ensembl" id="ENSHCOT00000022735.1">
    <property type="protein sequence ID" value="ENSHCOP00000027007.1"/>
    <property type="gene ID" value="ENSHCOG00000018485.1"/>
</dbReference>
<keyword evidence="2" id="KW-0812">Transmembrane</keyword>
<feature type="compositionally biased region" description="Basic and acidic residues" evidence="1">
    <location>
        <begin position="705"/>
        <end position="727"/>
    </location>
</feature>
<dbReference type="InterPro" id="IPR036383">
    <property type="entry name" value="TSP1_rpt_sf"/>
</dbReference>
<dbReference type="InterPro" id="IPR000884">
    <property type="entry name" value="TSP1_rpt"/>
</dbReference>
<dbReference type="InterPro" id="IPR038877">
    <property type="entry name" value="THSD1"/>
</dbReference>
<dbReference type="Pfam" id="PF24311">
    <property type="entry name" value="THSD1_D3"/>
    <property type="match status" value="1"/>
</dbReference>
<evidence type="ECO:0000259" key="4">
    <source>
        <dbReference type="Pfam" id="PF24306"/>
    </source>
</evidence>
<organism evidence="6 7">
    <name type="scientific">Hippocampus comes</name>
    <name type="common">Tiger tail seahorse</name>
    <dbReference type="NCBI Taxonomy" id="109280"/>
    <lineage>
        <taxon>Eukaryota</taxon>
        <taxon>Metazoa</taxon>
        <taxon>Chordata</taxon>
        <taxon>Craniata</taxon>
        <taxon>Vertebrata</taxon>
        <taxon>Euteleostomi</taxon>
        <taxon>Actinopterygii</taxon>
        <taxon>Neopterygii</taxon>
        <taxon>Teleostei</taxon>
        <taxon>Neoteleostei</taxon>
        <taxon>Acanthomorphata</taxon>
        <taxon>Syngnathiaria</taxon>
        <taxon>Syngnathiformes</taxon>
        <taxon>Syngnathoidei</taxon>
        <taxon>Syngnathidae</taxon>
        <taxon>Hippocampus</taxon>
    </lineage>
</organism>
<reference evidence="6" key="2">
    <citation type="submission" date="2025-09" db="UniProtKB">
        <authorList>
            <consortium name="Ensembl"/>
        </authorList>
    </citation>
    <scope>IDENTIFICATION</scope>
</reference>
<proteinExistence type="predicted"/>
<dbReference type="PROSITE" id="PS50092">
    <property type="entry name" value="TSP1"/>
    <property type="match status" value="1"/>
</dbReference>
<evidence type="ECO:0000259" key="5">
    <source>
        <dbReference type="Pfam" id="PF24311"/>
    </source>
</evidence>
<evidence type="ECO:0000256" key="1">
    <source>
        <dbReference type="SAM" id="MobiDB-lite"/>
    </source>
</evidence>
<feature type="transmembrane region" description="Helical" evidence="2">
    <location>
        <begin position="423"/>
        <end position="445"/>
    </location>
</feature>
<keyword evidence="7" id="KW-1185">Reference proteome</keyword>
<evidence type="ECO:0000313" key="7">
    <source>
        <dbReference type="Proteomes" id="UP000264820"/>
    </source>
</evidence>
<dbReference type="InterPro" id="IPR056219">
    <property type="entry name" value="THSD1_D3"/>
</dbReference>
<dbReference type="SUPFAM" id="SSF82895">
    <property type="entry name" value="TSP-1 type 1 repeat"/>
    <property type="match status" value="1"/>
</dbReference>
<sequence length="840" mass="92498">MLRGVPNILPLSCIILLTKLSVAPLMDLPFLSSPVKALAGLNIWPSFHVALSNASVFVDFSTKINNSLIRHLSLSLIDMDINATLLTRTLPSNQSAGRVEFGCSCFLYAGTFRFLLKQRSTTEESHSNGTGGSESTVWWWSSELQVQWPTFHIAVERVGNHSGAFQASTISMQRIFITYLIYPAILCINKVQARTQHPIQPLRSQMITLPCAFPFTDRDFIQVSLRSPHSAQEVKSSSPLYLSHIFSYKLLVENAITYRSGCDGTVTVKLVTPPCAHIDGKVLLYKDEEPSSPPLAFNWLTQGENETEFNCSVFVLGRNKYCFRFVFNYSRSPSPAQTCLVVHRSEDSWGPWKQWSVCSVSCGEGVRERVRECLLPSGVQGKQCTGMVKEQSFCSLEDCAAFPAPSPSLPPTLAGVDLLGGNMVVIAGISVCLAVILATVVITVWRKLCHTPQCSSVRRGSMHSPGGRKLSDEASICGNSLPRPSLVGVSSTQIHRPSLGNPPVPQTMVMPLSQDPERLSPTGQKVLPPIFGYRLAQQQLKEMKKKGLTEATQFYHVSSSPVQDTSEETSATNPHIPSPIASSFSEPASQASRITPDQLSPRVDLVLGPQVSGHTSGGSTKWRDRTADWVEMVERSGMGGLSARPMRNAYHKNPNFRRTSSFTEAKPQLLSAGHYRDRSMTQRNPSMQNAILSQMKNTGTSTSPKHVDHCGAEERQARREAGSRAHEGISGIGGPLTSPDCEYGANLSVERAEQNWNRRGPSPIQRNMLARKLKEAQSCSSVRGRQRSSTFSVSSSENRKEYGRPRPGSGCYVATETSVYTLREAEQRILDLPPEYYDLL</sequence>
<feature type="region of interest" description="Disordered" evidence="1">
    <location>
        <begin position="558"/>
        <end position="595"/>
    </location>
</feature>
<dbReference type="PANTHER" id="PTHR16311:SF3">
    <property type="entry name" value="THROMBOSPONDIN TYPE-1 DOMAIN-CONTAINING PROTEIN 1"/>
    <property type="match status" value="1"/>
</dbReference>
<dbReference type="InterPro" id="IPR056217">
    <property type="entry name" value="THSD1_N"/>
</dbReference>
<dbReference type="Gene3D" id="2.20.100.10">
    <property type="entry name" value="Thrombospondin type-1 (TSP1) repeat"/>
    <property type="match status" value="1"/>
</dbReference>
<evidence type="ECO:0000313" key="6">
    <source>
        <dbReference type="Ensembl" id="ENSHCOP00000027007.1"/>
    </source>
</evidence>
<reference evidence="6" key="1">
    <citation type="submission" date="2025-08" db="UniProtKB">
        <authorList>
            <consortium name="Ensembl"/>
        </authorList>
    </citation>
    <scope>IDENTIFICATION</scope>
</reference>
<dbReference type="PANTHER" id="PTHR16311">
    <property type="entry name" value="THROMBOSPONDIN TYPE I DOMAIN-CONTAINING 1"/>
    <property type="match status" value="1"/>
</dbReference>
<dbReference type="Pfam" id="PF00090">
    <property type="entry name" value="TSP_1"/>
    <property type="match status" value="1"/>
</dbReference>
<feature type="chain" id="PRO_5018543786" evidence="3">
    <location>
        <begin position="24"/>
        <end position="840"/>
    </location>
</feature>
<dbReference type="Pfam" id="PF24306">
    <property type="entry name" value="THSD1_N"/>
    <property type="match status" value="1"/>
</dbReference>
<dbReference type="AlphaFoldDB" id="A0A3Q2Z5P6"/>
<feature type="signal peptide" evidence="3">
    <location>
        <begin position="1"/>
        <end position="23"/>
    </location>
</feature>
<keyword evidence="3" id="KW-0732">Signal</keyword>
<evidence type="ECO:0000256" key="3">
    <source>
        <dbReference type="SAM" id="SignalP"/>
    </source>
</evidence>
<protein>
    <submittedName>
        <fullName evidence="6">Thrombospondin type 1 domain containing 1</fullName>
    </submittedName>
</protein>
<feature type="region of interest" description="Disordered" evidence="1">
    <location>
        <begin position="697"/>
        <end position="737"/>
    </location>
</feature>
<accession>A0A3Q2Z5P6</accession>
<feature type="domain" description="THSD1 third Ig-like" evidence="5">
    <location>
        <begin position="247"/>
        <end position="344"/>
    </location>
</feature>
<dbReference type="GeneTree" id="ENSGT00390000013335"/>
<dbReference type="GO" id="GO:0071944">
    <property type="term" value="C:cell periphery"/>
    <property type="evidence" value="ECO:0007669"/>
    <property type="project" value="TreeGrafter"/>
</dbReference>
<feature type="region of interest" description="Disordered" evidence="1">
    <location>
        <begin position="776"/>
        <end position="810"/>
    </location>
</feature>